<dbReference type="PANTHER" id="PTHR47967">
    <property type="entry name" value="OS07G0603500 PROTEIN-RELATED"/>
    <property type="match status" value="1"/>
</dbReference>
<dbReference type="Pfam" id="PF14543">
    <property type="entry name" value="TAXi_N"/>
    <property type="match status" value="1"/>
</dbReference>
<feature type="domain" description="Peptidase A1" evidence="6">
    <location>
        <begin position="87"/>
        <end position="434"/>
    </location>
</feature>
<evidence type="ECO:0000313" key="7">
    <source>
        <dbReference type="EMBL" id="AAT77330.1"/>
    </source>
</evidence>
<reference evidence="8" key="7">
    <citation type="submission" date="2012-08" db="EMBL/GenBank/DDBJ databases">
        <title>Oryza sativa nipponbare(GA3) genomic DNA, chromosome 5.</title>
        <authorList>
            <consortium name="IRGSP(International Rice Genome Sequencing Project)"/>
        </authorList>
    </citation>
    <scope>NUCLEOTIDE SEQUENCE</scope>
</reference>
<dbReference type="InterPro" id="IPR034161">
    <property type="entry name" value="Pepsin-like_plant"/>
</dbReference>
<dbReference type="FunFam" id="2.40.70.10:FF:000074">
    <property type="entry name" value="Os05g0384300 protein"/>
    <property type="match status" value="1"/>
</dbReference>
<evidence type="ECO:0000313" key="9">
    <source>
        <dbReference type="Proteomes" id="UP000000763"/>
    </source>
</evidence>
<evidence type="ECO:0000256" key="4">
    <source>
        <dbReference type="ARBA" id="ARBA00022801"/>
    </source>
</evidence>
<reference evidence="9" key="6">
    <citation type="journal article" date="2008" name="Nucleic Acids Res.">
        <title>The rice annotation project database (RAP-DB): 2008 update.</title>
        <authorList>
            <consortium name="The rice annotation project (RAP)"/>
        </authorList>
    </citation>
    <scope>GENOME REANNOTATION</scope>
    <source>
        <strain evidence="9">cv. Nipponbare</strain>
    </source>
</reference>
<dbReference type="OMA" id="FVWVPCE"/>
<sequence length="477" mass="50964">MADRIPAVAAAIAIASLILVVTPEMVSSGFIPRFKLSPKANKQIRDIFKDHAADLAGLAADAIPSKGEGEGSSSDPSQAPATTGGTYLITVGVGTPPQYVYGAFDISSQFVWVPCEECVSPYSCPSDKTGVYKTLPRELYSCGEQRCRTIVGQPDCGAPYNGPCKYTCRYGGAGGTETEGHLGLQPFTLGDNTMPVNMIFGCGLEPETNFGVIGLNRGRLSLISQLQLGRFSYYFAPEYDDTAAGNASFILFGEYAVPQTSNPRYTQFWSYENGAYSYLYLVGLSGMRVGSNNLNMLGAGSGGRDPLVAYLSTSVPITFLEKNAYDLLRRELVSTVGSDTVDGSALGLDLCYTSQYLAKAKFPAMALVFWDGAVMELQPRNYLYQDTATGLECLTILPTAVAGGLSLLGSLIQTGTHMMYYDIQIQGRGSLWFESFDQPSKSSNRASSASAAALPRIISTAAAIACSVWSVVACMFV</sequence>
<reference evidence="7" key="1">
    <citation type="submission" date="2004-07" db="EMBL/GenBank/DDBJ databases">
        <title>Oryza sativa BAC OJ1354_D07 genomic sequence.</title>
        <authorList>
            <person name="Chow T.-Y."/>
            <person name="Hsing Y.-I.C."/>
            <person name="Chen C.-S."/>
            <person name="Chen H.-H."/>
            <person name="Liu S.-M."/>
            <person name="Chao Y.-T."/>
            <person name="Chang S.-J."/>
            <person name="Chen H.-C."/>
            <person name="Chen S.-K."/>
            <person name="Chen T.-R."/>
            <person name="Chen Y.-L."/>
            <person name="Cheng C.-H."/>
            <person name="Chung C.-I."/>
            <person name="Han S.-Y."/>
            <person name="Hsiao S.-H."/>
            <person name="Hsiung J.-N."/>
            <person name="Hsu C.-H."/>
            <person name="Huang J.-J."/>
            <person name="Kau P.-I."/>
            <person name="Lee M.-C."/>
            <person name="Leu H.-L."/>
            <person name="Li Y.-F."/>
            <person name="Lin S.-J."/>
            <person name="Lin Y.-C."/>
            <person name="Wu S.-W."/>
            <person name="Yu C.-Y."/>
            <person name="Yu S.-W."/>
            <person name="Wu H.-P."/>
            <person name="Shaw J.-F."/>
        </authorList>
    </citation>
    <scope>NUCLEOTIDE SEQUENCE</scope>
</reference>
<reference evidence="8" key="8">
    <citation type="submission" date="2012-08" db="EMBL/GenBank/DDBJ databases">
        <title>The Second Rice Annotation Project Meeting (RAP2).</title>
        <authorList>
            <consortium name="The Rice Annotation Project (RAP)"/>
        </authorList>
    </citation>
    <scope>NUCLEOTIDE SEQUENCE</scope>
</reference>
<gene>
    <name evidence="8" type="ordered locus">Os05g0384300</name>
    <name evidence="7" type="ORF">OJ1354_D07.8</name>
</gene>
<dbReference type="SMR" id="B9FI12"/>
<keyword evidence="5" id="KW-0325">Glycoprotein</keyword>
<dbReference type="Proteomes" id="UP000000763">
    <property type="component" value="Chromosome 5"/>
</dbReference>
<dbReference type="InterPro" id="IPR021109">
    <property type="entry name" value="Peptidase_aspartic_dom_sf"/>
</dbReference>
<dbReference type="KEGG" id="dosa:Os05g0384300"/>
<reference evidence="8" key="5">
    <citation type="journal article" date="2008" name="Nucleic Acids Res.">
        <title>The Rice Annotation Project Database (RAP-DB): 2008 update.</title>
        <authorList>
            <consortium name="The Rice Annotation Project (RAP)"/>
            <person name="Tanaka T."/>
            <person name="Antonio B.A."/>
            <person name="Kikuchi S."/>
            <person name="Matsumoto T."/>
            <person name="Nagamura Y."/>
            <person name="Numa H."/>
            <person name="Sakai H."/>
            <person name="Wu J."/>
            <person name="Itoh T."/>
            <person name="Sasaki T."/>
            <person name="Aono R."/>
            <person name="Fujii Y."/>
            <person name="Habara T."/>
            <person name="Harada E."/>
            <person name="Kanno M."/>
            <person name="Kawahara Y."/>
            <person name="Kawashima H."/>
            <person name="Kubooka H."/>
            <person name="Matsuya A."/>
            <person name="Nakaoka H."/>
            <person name="Saichi N."/>
            <person name="Sanbonmatsu R."/>
            <person name="Sato Y."/>
            <person name="Shinso Y."/>
            <person name="Suzuki M."/>
            <person name="Takeda J."/>
            <person name="Tanino M."/>
            <person name="Todokoro F."/>
            <person name="Yamaguchi K."/>
            <person name="Yamamoto N."/>
            <person name="Yamasaki C."/>
            <person name="Imanishi T."/>
            <person name="Okido T."/>
            <person name="Tada M."/>
            <person name="Ikeo K."/>
            <person name="Tateno Y."/>
            <person name="Gojobori T."/>
            <person name="Lin Y.C."/>
            <person name="Wei F.J."/>
            <person name="Hsing Y.I."/>
            <person name="Zhao Q."/>
            <person name="Han B."/>
            <person name="Kramer M.R."/>
            <person name="McCombie R.W."/>
            <person name="Lonsdale D."/>
            <person name="O'Donovan C.C."/>
            <person name="Whitfield E.J."/>
            <person name="Apweiler R."/>
            <person name="Koyanagi K.O."/>
            <person name="Khurana J.P."/>
            <person name="Raghuvanshi S."/>
            <person name="Singh N.K."/>
            <person name="Tyagi A.K."/>
            <person name="Haberer G."/>
            <person name="Fujisawa M."/>
            <person name="Hosokawa S."/>
            <person name="Ito Y."/>
            <person name="Ikawa H."/>
            <person name="Shibata M."/>
            <person name="Yamamoto M."/>
            <person name="Bruskiewich R.M."/>
            <person name="Hoen D.R."/>
            <person name="Bureau TE."/>
            <person name="Namiki N."/>
            <person name="Ohyanagi H."/>
            <person name="Sakai Y."/>
            <person name="Nobushima S."/>
            <person name="Sakata K."/>
            <person name="Barrero R.A."/>
            <person name="Sato Y."/>
            <person name="Souvorov A."/>
            <person name="Smith-White B."/>
            <person name="Tatusova T."/>
            <person name="An S."/>
            <person name="An G."/>
            <person name="OOta S."/>
            <person name="Fuks G."/>
            <person name="Messing J."/>
            <person name="Christie K.R."/>
            <person name="Lieberherr D."/>
            <person name="Kim H."/>
            <person name="Zuccolo A."/>
            <person name="Wing R.A."/>
            <person name="Nobuta K."/>
            <person name="Green P.J."/>
            <person name="Lu C."/>
            <person name="Meyers BC."/>
            <person name="Chaparro C."/>
            <person name="Piegu B."/>
            <person name="Panaud O."/>
            <person name="Echeverria M."/>
        </authorList>
    </citation>
    <scope>NUCLEOTIDE SEQUENCE</scope>
</reference>
<comment type="similarity">
    <text evidence="1">Belongs to the peptidase A1 family.</text>
</comment>
<dbReference type="KEGG" id="osa:4338650"/>
<reference evidence="8 9" key="2">
    <citation type="journal article" date="2005" name="Nature">
        <title>The map-based sequence of the rice genome.</title>
        <authorList>
            <consortium name="International rice genome sequencing project (IRGSP)"/>
            <person name="Matsumoto T."/>
            <person name="Wu J."/>
            <person name="Kanamori H."/>
            <person name="Katayose Y."/>
            <person name="Fujisawa M."/>
            <person name="Namiki N."/>
            <person name="Mizuno H."/>
            <person name="Yamamoto K."/>
            <person name="Antonio B.A."/>
            <person name="Baba T."/>
            <person name="Sakata K."/>
            <person name="Nagamura Y."/>
            <person name="Aoki H."/>
            <person name="Arikawa K."/>
            <person name="Arita K."/>
            <person name="Bito T."/>
            <person name="Chiden Y."/>
            <person name="Fujitsuka N."/>
            <person name="Fukunaka R."/>
            <person name="Hamada M."/>
            <person name="Harada C."/>
            <person name="Hayashi A."/>
            <person name="Hijishita S."/>
            <person name="Honda M."/>
            <person name="Hosokawa S."/>
            <person name="Ichikawa Y."/>
            <person name="Idonuma A."/>
            <person name="Iijima M."/>
            <person name="Ikeda M."/>
            <person name="Ikeno M."/>
            <person name="Ito K."/>
            <person name="Ito S."/>
            <person name="Ito T."/>
            <person name="Ito Y."/>
            <person name="Ito Y."/>
            <person name="Iwabuchi A."/>
            <person name="Kamiya K."/>
            <person name="Karasawa W."/>
            <person name="Kurita K."/>
            <person name="Katagiri S."/>
            <person name="Kikuta A."/>
            <person name="Kobayashi H."/>
            <person name="Kobayashi N."/>
            <person name="Machita K."/>
            <person name="Maehara T."/>
            <person name="Masukawa M."/>
            <person name="Mizubayashi T."/>
            <person name="Mukai Y."/>
            <person name="Nagasaki H."/>
            <person name="Nagata Y."/>
            <person name="Naito S."/>
            <person name="Nakashima M."/>
            <person name="Nakama Y."/>
            <person name="Nakamichi Y."/>
            <person name="Nakamura M."/>
            <person name="Meguro A."/>
            <person name="Negishi M."/>
            <person name="Ohta I."/>
            <person name="Ohta T."/>
            <person name="Okamoto M."/>
            <person name="Ono N."/>
            <person name="Saji S."/>
            <person name="Sakaguchi M."/>
            <person name="Sakai K."/>
            <person name="Shibata M."/>
            <person name="Shimokawa T."/>
            <person name="Song J."/>
            <person name="Takazaki Y."/>
            <person name="Terasawa K."/>
            <person name="Tsugane M."/>
            <person name="Tsuji K."/>
            <person name="Ueda S."/>
            <person name="Waki K."/>
            <person name="Yamagata H."/>
            <person name="Yamamoto M."/>
            <person name="Yamamoto S."/>
            <person name="Yamane H."/>
            <person name="Yoshiki S."/>
            <person name="Yoshihara R."/>
            <person name="Yukawa K."/>
            <person name="Zhong H."/>
            <person name="Yano M."/>
            <person name="Yuan Q."/>
            <person name="Ouyang S."/>
            <person name="Liu J."/>
            <person name="Jones K.M."/>
            <person name="Gansberger K."/>
            <person name="Moffat K."/>
            <person name="Hill J."/>
            <person name="Bera J."/>
            <person name="Fadrosh D."/>
            <person name="Jin S."/>
            <person name="Johri S."/>
            <person name="Kim M."/>
            <person name="Overton L."/>
            <person name="Reardon M."/>
            <person name="Tsitrin T."/>
            <person name="Vuong H."/>
            <person name="Weaver B."/>
            <person name="Ciecko A."/>
            <person name="Tallon L."/>
            <person name="Jackson J."/>
            <person name="Pai G."/>
            <person name="Aken S.V."/>
            <person name="Utterback T."/>
            <person name="Reidmuller S."/>
            <person name="Feldblyum T."/>
            <person name="Hsiao J."/>
            <person name="Zismann V."/>
            <person name="Iobst S."/>
            <person name="de Vazeille A.R."/>
            <person name="Buell C.R."/>
            <person name="Ying K."/>
            <person name="Li Y."/>
            <person name="Lu T."/>
            <person name="Huang Y."/>
            <person name="Zhao Q."/>
            <person name="Feng Q."/>
            <person name="Zhang L."/>
            <person name="Zhu J."/>
            <person name="Weng Q."/>
            <person name="Mu J."/>
            <person name="Lu Y."/>
            <person name="Fan D."/>
            <person name="Liu Y."/>
            <person name="Guan J."/>
            <person name="Zhang Y."/>
            <person name="Yu S."/>
            <person name="Liu X."/>
            <person name="Zhang Y."/>
            <person name="Hong G."/>
            <person name="Han B."/>
            <person name="Choisne N."/>
            <person name="Demange N."/>
            <person name="Orjeda G."/>
            <person name="Samain S."/>
            <person name="Cattolico L."/>
            <person name="Pelletier E."/>
            <person name="Couloux A."/>
            <person name="Segurens B."/>
            <person name="Wincker P."/>
            <person name="D'Hont A."/>
            <person name="Scarpelli C."/>
            <person name="Weissenbach J."/>
            <person name="Salanoubat M."/>
            <person name="Quetier F."/>
            <person name="Yu Y."/>
            <person name="Kim H.R."/>
            <person name="Rambo T."/>
            <person name="Currie J."/>
            <person name="Collura K."/>
            <person name="Luo M."/>
            <person name="Yang T."/>
            <person name="Ammiraju J.S.S."/>
            <person name="Engler F."/>
            <person name="Soderlund C."/>
            <person name="Wing R.A."/>
            <person name="Palmer L.E."/>
            <person name="de la Bastide M."/>
            <person name="Spiegel L."/>
            <person name="Nascimento L."/>
            <person name="Zutavern T."/>
            <person name="O'Shaughnessy A."/>
            <person name="Dike S."/>
            <person name="Dedhia N."/>
            <person name="Preston R."/>
            <person name="Balija V."/>
            <person name="McCombie W.R."/>
            <person name="Chow T."/>
            <person name="Chen H."/>
            <person name="Chung M."/>
            <person name="Chen C."/>
            <person name="Shaw J."/>
            <person name="Wu H."/>
            <person name="Hsiao K."/>
            <person name="Chao Y."/>
            <person name="Chu M."/>
            <person name="Cheng C."/>
            <person name="Hour A."/>
            <person name="Lee P."/>
            <person name="Lin S."/>
            <person name="Lin Y."/>
            <person name="Liou J."/>
            <person name="Liu S."/>
            <person name="Hsing Y."/>
            <person name="Raghuvanshi S."/>
            <person name="Mohanty A."/>
            <person name="Bharti A.K."/>
            <person name="Gaur A."/>
            <person name="Gupta V."/>
            <person name="Kumar D."/>
            <person name="Ravi V."/>
            <person name="Vij S."/>
            <person name="Kapur A."/>
            <person name="Khurana P."/>
            <person name="Khurana P."/>
            <person name="Khurana J.P."/>
            <person name="Tyagi A.K."/>
            <person name="Gaikwad K."/>
            <person name="Singh A."/>
            <person name="Dalal V."/>
            <person name="Srivastava S."/>
            <person name="Dixit A."/>
            <person name="Pal A.K."/>
            <person name="Ghazi I.A."/>
            <person name="Yadav M."/>
            <person name="Pandit A."/>
            <person name="Bhargava A."/>
            <person name="Sureshbabu K."/>
            <person name="Batra K."/>
            <person name="Sharma T.R."/>
            <person name="Mohapatra T."/>
            <person name="Singh N.K."/>
            <person name="Messing J."/>
            <person name="Nelson A.B."/>
            <person name="Fuks G."/>
            <person name="Kavchok S."/>
            <person name="Keizer G."/>
            <person name="Linton E."/>
            <person name="Llaca V."/>
            <person name="Song R."/>
            <person name="Tanyolac B."/>
            <person name="Young S."/>
            <person name="Ho-Il K."/>
            <person name="Hahn J.H."/>
            <person name="Sangsakoo G."/>
            <person name="Vanavichit A."/>
            <person name="de Mattos Luiz.A.T."/>
            <person name="Zimmer P.D."/>
            <person name="Malone G."/>
            <person name="Dellagostin O."/>
            <person name="de Oliveira A.C."/>
            <person name="Bevan M."/>
            <person name="Bancroft I."/>
            <person name="Minx P."/>
            <person name="Cordum H."/>
            <person name="Wilson R."/>
            <person name="Cheng Z."/>
            <person name="Jin W."/>
            <person name="Jiang J."/>
            <person name="Leong S.A."/>
            <person name="Iwama H."/>
            <person name="Gojobori T."/>
            <person name="Itoh T."/>
            <person name="Niimura Y."/>
            <person name="Fujii Y."/>
            <person name="Habara T."/>
            <person name="Sakai H."/>
            <person name="Sato Y."/>
            <person name="Wilson G."/>
            <person name="Kumar K."/>
            <person name="McCouch S."/>
            <person name="Juretic N."/>
            <person name="Hoen D."/>
            <person name="Wright S."/>
            <person name="Bruskiewich R."/>
            <person name="Bureau T."/>
            <person name="Miyao A."/>
            <person name="Hirochika H."/>
            <person name="Nishikawa T."/>
            <person name="Kadowaki K."/>
            <person name="Sugiura M."/>
            <person name="Burr B."/>
            <person name="Sasaki T."/>
        </authorList>
    </citation>
    <scope>NUCLEOTIDE SEQUENCE [LARGE SCALE GENOMIC DNA]</scope>
    <source>
        <strain evidence="9">cv. Nipponbare</strain>
    </source>
</reference>
<dbReference type="PANTHER" id="PTHR47967:SF85">
    <property type="entry name" value="OS05G0384300 PROTEIN"/>
    <property type="match status" value="1"/>
</dbReference>
<dbReference type="CDD" id="cd05476">
    <property type="entry name" value="pepsin_A_like_plant"/>
    <property type="match status" value="1"/>
</dbReference>
<proteinExistence type="inferred from homology"/>
<keyword evidence="4" id="KW-0378">Hydrolase</keyword>
<evidence type="ECO:0000256" key="3">
    <source>
        <dbReference type="ARBA" id="ARBA00022750"/>
    </source>
</evidence>
<organism evidence="8 9">
    <name type="scientific">Oryza sativa subsp. japonica</name>
    <name type="common">Rice</name>
    <dbReference type="NCBI Taxonomy" id="39947"/>
    <lineage>
        <taxon>Eukaryota</taxon>
        <taxon>Viridiplantae</taxon>
        <taxon>Streptophyta</taxon>
        <taxon>Embryophyta</taxon>
        <taxon>Tracheophyta</taxon>
        <taxon>Spermatophyta</taxon>
        <taxon>Magnoliopsida</taxon>
        <taxon>Liliopsida</taxon>
        <taxon>Poales</taxon>
        <taxon>Poaceae</taxon>
        <taxon>BOP clade</taxon>
        <taxon>Oryzoideae</taxon>
        <taxon>Oryzeae</taxon>
        <taxon>Oryzinae</taxon>
        <taxon>Oryza</taxon>
        <taxon>Oryza sativa</taxon>
    </lineage>
</organism>
<dbReference type="Gramene" id="Os05t0384300-01">
    <property type="protein sequence ID" value="Os05t0384300-01"/>
    <property type="gene ID" value="Os05g0384300"/>
</dbReference>
<reference evidence="8" key="3">
    <citation type="journal article" date="2006" name="Nucleic Acids Res.">
        <title>The Rice Annotation Project Database (RAP-DB): hub for Oryza sativa ssp. japonica genome information.</title>
        <authorList>
            <person name="Ohyanagi H."/>
            <person name="Tanaka T."/>
            <person name="Sakai H."/>
            <person name="Shigemoto Y."/>
            <person name="Yamaguchi K."/>
            <person name="Habara T."/>
            <person name="Fujii Y."/>
            <person name="Antonio B.A."/>
            <person name="Nagamura Y."/>
            <person name="Imanishi T."/>
            <person name="Ikeo K."/>
            <person name="Itoh T."/>
            <person name="Gojobori T."/>
            <person name="Sasaki T."/>
        </authorList>
    </citation>
    <scope>NUCLEOTIDE SEQUENCE</scope>
</reference>
<dbReference type="InterPro" id="IPR051708">
    <property type="entry name" value="Plant_Aspart_Prot_A1"/>
</dbReference>
<protein>
    <submittedName>
        <fullName evidence="8">Os05g0384300 protein</fullName>
    </submittedName>
</protein>
<evidence type="ECO:0000256" key="2">
    <source>
        <dbReference type="ARBA" id="ARBA00022670"/>
    </source>
</evidence>
<evidence type="ECO:0000256" key="5">
    <source>
        <dbReference type="ARBA" id="ARBA00023180"/>
    </source>
</evidence>
<reference evidence="8" key="4">
    <citation type="journal article" date="2007" name="Genome Res.">
        <title>Curated Genome Annotation of Oryza sativa ssp. japonica and Comparative Genome Analysis with Arabidopsis thaliana.</title>
        <authorList>
            <consortium name="The Rice Annotation Project (RAP)"/>
            <person name="Itoh T."/>
            <person name="Tanaka T."/>
            <person name="Barrero R.A."/>
            <person name="Yamasaki C."/>
            <person name="Fujii Y."/>
            <person name="Hilton P.B."/>
            <person name="Antonio B.A."/>
            <person name="Aono H."/>
            <person name="Apweiler R."/>
            <person name="Bruskiewich R."/>
            <person name="Bureau T."/>
            <person name="Burr F."/>
            <person name="Costa de Oliveira A."/>
            <person name="Fuks G."/>
            <person name="Habara T."/>
            <person name="Haberer G."/>
            <person name="Han B."/>
            <person name="Harada E."/>
            <person name="Hiraki A.T."/>
            <person name="Hirochika H."/>
            <person name="Hoen D."/>
            <person name="Hokari H."/>
            <person name="Hosokawa S."/>
            <person name="Hsing Y."/>
            <person name="Ikawa H."/>
            <person name="Ikeo K."/>
            <person name="Imanishi T."/>
            <person name="Ito Y."/>
            <person name="Jaiswal P."/>
            <person name="Kanno M."/>
            <person name="Kawahara Y."/>
            <person name="Kawamura T."/>
            <person name="Kawashima H."/>
            <person name="Khurana J.P."/>
            <person name="Kikuchi S."/>
            <person name="Komatsu S."/>
            <person name="Koyanagi K.O."/>
            <person name="Kubooka H."/>
            <person name="Lieberherr D."/>
            <person name="Lin Y.C."/>
            <person name="Lonsdale D."/>
            <person name="Matsumoto T."/>
            <person name="Matsuya A."/>
            <person name="McCombie W.R."/>
            <person name="Messing J."/>
            <person name="Miyao A."/>
            <person name="Mulder N."/>
            <person name="Nagamura Y."/>
            <person name="Nam J."/>
            <person name="Namiki N."/>
            <person name="Numa H."/>
            <person name="Nurimoto S."/>
            <person name="O'donovan C."/>
            <person name="Ohyanagi H."/>
            <person name="Okido T."/>
            <person name="Oota S."/>
            <person name="Osato N."/>
            <person name="Palmer L.E."/>
            <person name="Quetier F."/>
            <person name="Raghuvanshi S."/>
            <person name="Saichi N."/>
            <person name="Sakai H."/>
            <person name="Sakai Y."/>
            <person name="Sakata K."/>
            <person name="Sakurai T."/>
            <person name="Sato F."/>
            <person name="Sato Y."/>
            <person name="Schoof H."/>
            <person name="Seki M."/>
            <person name="Shibata M."/>
            <person name="Shimizu Y."/>
            <person name="Shinozaki K."/>
            <person name="Shinso Y."/>
            <person name="Singh N.K."/>
            <person name="Smith-White B."/>
            <person name="Takeda J."/>
            <person name="Tanino M."/>
            <person name="Tatusova T."/>
            <person name="Thongjuea S."/>
            <person name="Todokoro F."/>
            <person name="Tsugane M."/>
            <person name="Tyagi A.K."/>
            <person name="Vanavichit A."/>
            <person name="Wang A."/>
            <person name="Wing R.A."/>
            <person name="Yamaguchi K."/>
            <person name="Yamamoto M."/>
            <person name="Yamamoto N."/>
            <person name="Yu Y."/>
            <person name="Zhang H."/>
            <person name="Zhao Q."/>
            <person name="Higo K."/>
            <person name="Burr B."/>
            <person name="Gojobori T."/>
            <person name="Sasaki T."/>
        </authorList>
    </citation>
    <scope>NUCLEOTIDE SEQUENCE</scope>
</reference>
<evidence type="ECO:0000313" key="8">
    <source>
        <dbReference type="EMBL" id="BAF17326.1"/>
    </source>
</evidence>
<accession>B9FI12</accession>
<dbReference type="GO" id="GO:0004190">
    <property type="term" value="F:aspartic-type endopeptidase activity"/>
    <property type="evidence" value="ECO:0007669"/>
    <property type="project" value="UniProtKB-KW"/>
</dbReference>
<dbReference type="OrthoDB" id="695235at2759"/>
<dbReference type="EMBL" id="AC108501">
    <property type="protein sequence ID" value="AAT77330.1"/>
    <property type="molecule type" value="Genomic_DNA"/>
</dbReference>
<dbReference type="SUPFAM" id="SSF50630">
    <property type="entry name" value="Acid proteases"/>
    <property type="match status" value="1"/>
</dbReference>
<keyword evidence="2" id="KW-0645">Protease</keyword>
<dbReference type="PROSITE" id="PS51767">
    <property type="entry name" value="PEPTIDASE_A1"/>
    <property type="match status" value="1"/>
</dbReference>
<dbReference type="InterPro" id="IPR032861">
    <property type="entry name" value="TAXi_N"/>
</dbReference>
<dbReference type="InterPro" id="IPR032799">
    <property type="entry name" value="TAXi_C"/>
</dbReference>
<dbReference type="AlphaFoldDB" id="B9FI12"/>
<dbReference type="EMBL" id="AP008211">
    <property type="protein sequence ID" value="BAF17326.1"/>
    <property type="molecule type" value="Genomic_DNA"/>
</dbReference>
<dbReference type="GO" id="GO:0006508">
    <property type="term" value="P:proteolysis"/>
    <property type="evidence" value="ECO:0007669"/>
    <property type="project" value="UniProtKB-KW"/>
</dbReference>
<dbReference type="Pfam" id="PF14541">
    <property type="entry name" value="TAXi_C"/>
    <property type="match status" value="1"/>
</dbReference>
<evidence type="ECO:0000256" key="1">
    <source>
        <dbReference type="ARBA" id="ARBA00007447"/>
    </source>
</evidence>
<dbReference type="Gene3D" id="2.40.70.10">
    <property type="entry name" value="Acid Proteases"/>
    <property type="match status" value="2"/>
</dbReference>
<name>B9FI12_ORYSJ</name>
<keyword evidence="3" id="KW-0064">Aspartyl protease</keyword>
<dbReference type="InterPro" id="IPR033121">
    <property type="entry name" value="PEPTIDASE_A1"/>
</dbReference>
<evidence type="ECO:0000259" key="6">
    <source>
        <dbReference type="PROSITE" id="PS51767"/>
    </source>
</evidence>